<dbReference type="SMART" id="SM01126">
    <property type="entry name" value="DDE_Tnp_IS1595"/>
    <property type="match status" value="1"/>
</dbReference>
<dbReference type="WBParaSite" id="TREG1_62110.1">
    <property type="protein sequence ID" value="TREG1_62110.1"/>
    <property type="gene ID" value="TREG1_62110"/>
</dbReference>
<keyword evidence="2" id="KW-1185">Reference proteome</keyword>
<dbReference type="Proteomes" id="UP000050795">
    <property type="component" value="Unassembled WGS sequence"/>
</dbReference>
<reference evidence="3" key="2">
    <citation type="submission" date="2023-11" db="UniProtKB">
        <authorList>
            <consortium name="WormBaseParasite"/>
        </authorList>
    </citation>
    <scope>IDENTIFICATION</scope>
</reference>
<evidence type="ECO:0000313" key="2">
    <source>
        <dbReference type="Proteomes" id="UP000050795"/>
    </source>
</evidence>
<proteinExistence type="predicted"/>
<dbReference type="InterPro" id="IPR024445">
    <property type="entry name" value="Tnp_ISXO2-like"/>
</dbReference>
<dbReference type="Pfam" id="PF12762">
    <property type="entry name" value="DDE_Tnp_IS1595"/>
    <property type="match status" value="1"/>
</dbReference>
<accession>A0AA85K2N7</accession>
<name>A0AA85K2N7_TRIRE</name>
<protein>
    <recommendedName>
        <fullName evidence="1">ISXO2-like transposase domain-containing protein</fullName>
    </recommendedName>
</protein>
<reference evidence="2" key="1">
    <citation type="submission" date="2022-06" db="EMBL/GenBank/DDBJ databases">
        <authorList>
            <person name="Berger JAMES D."/>
            <person name="Berger JAMES D."/>
        </authorList>
    </citation>
    <scope>NUCLEOTIDE SEQUENCE [LARGE SCALE GENOMIC DNA]</scope>
</reference>
<dbReference type="InterPro" id="IPR053164">
    <property type="entry name" value="IS1016-like_transposase"/>
</dbReference>
<feature type="domain" description="ISXO2-like transposase" evidence="1">
    <location>
        <begin position="128"/>
        <end position="271"/>
    </location>
</feature>
<evidence type="ECO:0000259" key="1">
    <source>
        <dbReference type="SMART" id="SM01126"/>
    </source>
</evidence>
<dbReference type="AlphaFoldDB" id="A0AA85K2N7"/>
<sequence>MMDALHLMRCKFAPDHVFDYCLDNGLIAKSKIWQCGGIMQLQKYTEAIDGFVYRCIECRRRKSVREGTFFSRSKLLLTKILMICNFWVLKRPVTATAYETENSEVSAVQWYNYCRDVSSWKMNSLTQVLGGVGVIVHIDETVLIKRKYNRGRLQSNQQWILGIYDTTLRKGYIEAIPNRSAGVLLPIIQRLVLPGTTIHTDEWSAYRQLSNHGYIHYVVNHTEGFRNPVDGTHTNSIESLWDRLKRRIRAVNGSRNPMIYSYLDEFMYRNWFNMTMKTPMRNWEVFLQHIRERYPL</sequence>
<dbReference type="PANTHER" id="PTHR47163:SF2">
    <property type="entry name" value="SI:DKEY-17M8.2"/>
    <property type="match status" value="1"/>
</dbReference>
<organism evidence="2 3">
    <name type="scientific">Trichobilharzia regenti</name>
    <name type="common">Nasal bird schistosome</name>
    <dbReference type="NCBI Taxonomy" id="157069"/>
    <lineage>
        <taxon>Eukaryota</taxon>
        <taxon>Metazoa</taxon>
        <taxon>Spiralia</taxon>
        <taxon>Lophotrochozoa</taxon>
        <taxon>Platyhelminthes</taxon>
        <taxon>Trematoda</taxon>
        <taxon>Digenea</taxon>
        <taxon>Strigeidida</taxon>
        <taxon>Schistosomatoidea</taxon>
        <taxon>Schistosomatidae</taxon>
        <taxon>Trichobilharzia</taxon>
    </lineage>
</organism>
<evidence type="ECO:0000313" key="3">
    <source>
        <dbReference type="WBParaSite" id="TREG1_62110.1"/>
    </source>
</evidence>
<dbReference type="NCBIfam" id="NF033547">
    <property type="entry name" value="transpos_IS1595"/>
    <property type="match status" value="1"/>
</dbReference>
<dbReference type="PANTHER" id="PTHR47163">
    <property type="entry name" value="DDE_TNP_IS1595 DOMAIN-CONTAINING PROTEIN"/>
    <property type="match status" value="1"/>
</dbReference>